<name>A0AAD9XLW6_9ROSI</name>
<gene>
    <name evidence="1" type="ORF">Ddye_000196</name>
</gene>
<reference evidence="1" key="1">
    <citation type="journal article" date="2023" name="Plant J.">
        <title>Genome sequences and population genomics provide insights into the demographic history, inbreeding, and mutation load of two 'living fossil' tree species of Dipteronia.</title>
        <authorList>
            <person name="Feng Y."/>
            <person name="Comes H.P."/>
            <person name="Chen J."/>
            <person name="Zhu S."/>
            <person name="Lu R."/>
            <person name="Zhang X."/>
            <person name="Li P."/>
            <person name="Qiu J."/>
            <person name="Olsen K.M."/>
            <person name="Qiu Y."/>
        </authorList>
    </citation>
    <scope>NUCLEOTIDE SEQUENCE</scope>
    <source>
        <strain evidence="1">KIB01</strain>
    </source>
</reference>
<dbReference type="AlphaFoldDB" id="A0AAD9XLW6"/>
<protein>
    <submittedName>
        <fullName evidence="1">Uncharacterized protein</fullName>
    </submittedName>
</protein>
<proteinExistence type="predicted"/>
<dbReference type="EMBL" id="JANJYI010000001">
    <property type="protein sequence ID" value="KAK2661622.1"/>
    <property type="molecule type" value="Genomic_DNA"/>
</dbReference>
<comment type="caution">
    <text evidence="1">The sequence shown here is derived from an EMBL/GenBank/DDBJ whole genome shotgun (WGS) entry which is preliminary data.</text>
</comment>
<sequence length="103" mass="11660">MEAKRKKTMPLFCGTAWCGEKNFWNLVSGGRLGMGSLFSSTGDKWIPRLFTFRITSQPKLDNNAKVDVLISPSGSWNSQILRENFNQDDVKRISYVYPPVIAT</sequence>
<accession>A0AAD9XLW6</accession>
<evidence type="ECO:0000313" key="1">
    <source>
        <dbReference type="EMBL" id="KAK2661622.1"/>
    </source>
</evidence>
<keyword evidence="2" id="KW-1185">Reference proteome</keyword>
<dbReference type="Proteomes" id="UP001280121">
    <property type="component" value="Unassembled WGS sequence"/>
</dbReference>
<evidence type="ECO:0000313" key="2">
    <source>
        <dbReference type="Proteomes" id="UP001280121"/>
    </source>
</evidence>
<organism evidence="1 2">
    <name type="scientific">Dipteronia dyeriana</name>
    <dbReference type="NCBI Taxonomy" id="168575"/>
    <lineage>
        <taxon>Eukaryota</taxon>
        <taxon>Viridiplantae</taxon>
        <taxon>Streptophyta</taxon>
        <taxon>Embryophyta</taxon>
        <taxon>Tracheophyta</taxon>
        <taxon>Spermatophyta</taxon>
        <taxon>Magnoliopsida</taxon>
        <taxon>eudicotyledons</taxon>
        <taxon>Gunneridae</taxon>
        <taxon>Pentapetalae</taxon>
        <taxon>rosids</taxon>
        <taxon>malvids</taxon>
        <taxon>Sapindales</taxon>
        <taxon>Sapindaceae</taxon>
        <taxon>Hippocastanoideae</taxon>
        <taxon>Acereae</taxon>
        <taxon>Dipteronia</taxon>
    </lineage>
</organism>